<keyword evidence="1" id="KW-0812">Transmembrane</keyword>
<feature type="transmembrane region" description="Helical" evidence="1">
    <location>
        <begin position="319"/>
        <end position="343"/>
    </location>
</feature>
<feature type="transmembrane region" description="Helical" evidence="1">
    <location>
        <begin position="263"/>
        <end position="281"/>
    </location>
</feature>
<keyword evidence="3" id="KW-1185">Reference proteome</keyword>
<dbReference type="EMBL" id="LFRF01000031">
    <property type="protein sequence ID" value="KND87891.1"/>
    <property type="molecule type" value="Genomic_DNA"/>
</dbReference>
<keyword evidence="1" id="KW-0472">Membrane</keyword>
<comment type="caution">
    <text evidence="2">The sequence shown here is derived from an EMBL/GenBank/DDBJ whole genome shotgun (WGS) entry which is preliminary data.</text>
</comment>
<feature type="transmembrane region" description="Helical" evidence="1">
    <location>
        <begin position="350"/>
        <end position="368"/>
    </location>
</feature>
<evidence type="ECO:0000313" key="3">
    <source>
        <dbReference type="Proteomes" id="UP000036947"/>
    </source>
</evidence>
<accession>A0A0L0N1I5</accession>
<dbReference type="AlphaFoldDB" id="A0A0L0N1I5"/>
<dbReference type="InterPro" id="IPR013920">
    <property type="entry name" value="DUF1774_fun"/>
</dbReference>
<dbReference type="Pfam" id="PF08611">
    <property type="entry name" value="DUF1774"/>
    <property type="match status" value="1"/>
</dbReference>
<evidence type="ECO:0000256" key="1">
    <source>
        <dbReference type="SAM" id="Phobius"/>
    </source>
</evidence>
<keyword evidence="1" id="KW-1133">Transmembrane helix</keyword>
<proteinExistence type="predicted"/>
<organism evidence="2 3">
    <name type="scientific">Tolypocladium ophioglossoides (strain CBS 100239)</name>
    <name type="common">Snaketongue truffleclub</name>
    <name type="synonym">Elaphocordyceps ophioglossoides</name>
    <dbReference type="NCBI Taxonomy" id="1163406"/>
    <lineage>
        <taxon>Eukaryota</taxon>
        <taxon>Fungi</taxon>
        <taxon>Dikarya</taxon>
        <taxon>Ascomycota</taxon>
        <taxon>Pezizomycotina</taxon>
        <taxon>Sordariomycetes</taxon>
        <taxon>Hypocreomycetidae</taxon>
        <taxon>Hypocreales</taxon>
        <taxon>Ophiocordycipitaceae</taxon>
        <taxon>Tolypocladium</taxon>
    </lineage>
</organism>
<feature type="transmembrane region" description="Helical" evidence="1">
    <location>
        <begin position="288"/>
        <end position="307"/>
    </location>
</feature>
<gene>
    <name evidence="2" type="ORF">TOPH_07444</name>
</gene>
<dbReference type="Proteomes" id="UP000036947">
    <property type="component" value="Unassembled WGS sequence"/>
</dbReference>
<dbReference type="PANTHER" id="PTHR37992">
    <property type="entry name" value="EXPRESSED PROTEIN"/>
    <property type="match status" value="1"/>
</dbReference>
<protein>
    <recommendedName>
        <fullName evidence="4">DUF1774-domain-containing protein</fullName>
    </recommendedName>
</protein>
<sequence>MQQPASQLASQLASPNAPPVRHLAASAAPSSVRWVSRAAVIGAAPASASYIIGGFARGATTPRRSDYRRPPRHRRGASGTYCSLASPQLRRFFRSLNSARPAGAPAAGRLRCCRLDCVDLHCRPPRWCSGITVSLLCCATRRPADPVDNPFVRREAHSAGSIVSYKILTVLTWLLSVVATAYYAVHEPRDGFTIRRRIWDQNYLYPSAFTMNDVLGDFGYITHLFSKTTETVHAAASVGSHFIFNNLLHFAFVMLFVRSHFHWAEVVLVVNFVNLSALYLRHHTYPRFIHAPAVSGPLAWTFVAIFWNGAIMVPHQHSLVARVFGNIFIWSILVYGMFFIVVYKARLRDYTMGFALSVLAAAIGVAQFTRKIVALQWIFAFVIMAILFLTTVLVAVPAWTGRDLRWRRTAAADQERAPLLNE</sequence>
<dbReference type="STRING" id="1163406.A0A0L0N1I5"/>
<evidence type="ECO:0000313" key="2">
    <source>
        <dbReference type="EMBL" id="KND87891.1"/>
    </source>
</evidence>
<feature type="transmembrane region" description="Helical" evidence="1">
    <location>
        <begin position="163"/>
        <end position="183"/>
    </location>
</feature>
<name>A0A0L0N1I5_TOLOC</name>
<dbReference type="PANTHER" id="PTHR37992:SF1">
    <property type="entry name" value="DUF1774-DOMAIN-CONTAINING PROTEIN"/>
    <property type="match status" value="1"/>
</dbReference>
<evidence type="ECO:0008006" key="4">
    <source>
        <dbReference type="Google" id="ProtNLM"/>
    </source>
</evidence>
<feature type="transmembrane region" description="Helical" evidence="1">
    <location>
        <begin position="374"/>
        <end position="399"/>
    </location>
</feature>
<reference evidence="2 3" key="1">
    <citation type="journal article" date="2015" name="BMC Genomics">
        <title>The genome of the truffle-parasite Tolypocladium ophioglossoides and the evolution of antifungal peptaibiotics.</title>
        <authorList>
            <person name="Quandt C.A."/>
            <person name="Bushley K.E."/>
            <person name="Spatafora J.W."/>
        </authorList>
    </citation>
    <scope>NUCLEOTIDE SEQUENCE [LARGE SCALE GENOMIC DNA]</scope>
    <source>
        <strain evidence="2 3">CBS 100239</strain>
    </source>
</reference>
<dbReference type="OrthoDB" id="3342455at2759"/>